<dbReference type="AlphaFoldDB" id="A0A4C1XG40"/>
<keyword evidence="2" id="KW-1185">Reference proteome</keyword>
<proteinExistence type="predicted"/>
<reference evidence="1 2" key="1">
    <citation type="journal article" date="2019" name="Commun. Biol.">
        <title>The bagworm genome reveals a unique fibroin gene that provides high tensile strength.</title>
        <authorList>
            <person name="Kono N."/>
            <person name="Nakamura H."/>
            <person name="Ohtoshi R."/>
            <person name="Tomita M."/>
            <person name="Numata K."/>
            <person name="Arakawa K."/>
        </authorList>
    </citation>
    <scope>NUCLEOTIDE SEQUENCE [LARGE SCALE GENOMIC DNA]</scope>
</reference>
<comment type="caution">
    <text evidence="1">The sequence shown here is derived from an EMBL/GenBank/DDBJ whole genome shotgun (WGS) entry which is preliminary data.</text>
</comment>
<dbReference type="Proteomes" id="UP000299102">
    <property type="component" value="Unassembled WGS sequence"/>
</dbReference>
<accession>A0A4C1XG40</accession>
<dbReference type="EMBL" id="BGZK01000827">
    <property type="protein sequence ID" value="GBP61952.1"/>
    <property type="molecule type" value="Genomic_DNA"/>
</dbReference>
<sequence length="98" mass="11041">MCFGGEDQWYSLKAAVITARPLIGVFGACGANAYANEVHDHASPIKMYATHMCNGCTTYKMQWEWCIRHKACTREEKQPEMRAYAVIAEIAVSHTKIK</sequence>
<organism evidence="1 2">
    <name type="scientific">Eumeta variegata</name>
    <name type="common">Bagworm moth</name>
    <name type="synonym">Eumeta japonica</name>
    <dbReference type="NCBI Taxonomy" id="151549"/>
    <lineage>
        <taxon>Eukaryota</taxon>
        <taxon>Metazoa</taxon>
        <taxon>Ecdysozoa</taxon>
        <taxon>Arthropoda</taxon>
        <taxon>Hexapoda</taxon>
        <taxon>Insecta</taxon>
        <taxon>Pterygota</taxon>
        <taxon>Neoptera</taxon>
        <taxon>Endopterygota</taxon>
        <taxon>Lepidoptera</taxon>
        <taxon>Glossata</taxon>
        <taxon>Ditrysia</taxon>
        <taxon>Tineoidea</taxon>
        <taxon>Psychidae</taxon>
        <taxon>Oiketicinae</taxon>
        <taxon>Eumeta</taxon>
    </lineage>
</organism>
<gene>
    <name evidence="1" type="ORF">EVAR_45009_1</name>
</gene>
<evidence type="ECO:0000313" key="2">
    <source>
        <dbReference type="Proteomes" id="UP000299102"/>
    </source>
</evidence>
<evidence type="ECO:0000313" key="1">
    <source>
        <dbReference type="EMBL" id="GBP61952.1"/>
    </source>
</evidence>
<name>A0A4C1XG40_EUMVA</name>
<protein>
    <submittedName>
        <fullName evidence="1">Uncharacterized protein</fullName>
    </submittedName>
</protein>